<dbReference type="InterPro" id="IPR011748">
    <property type="entry name" value="Unchr_phage_tail-like"/>
</dbReference>
<comment type="caution">
    <text evidence="1">The sequence shown here is derived from an EMBL/GenBank/DDBJ whole genome shotgun (WGS) entry which is preliminary data.</text>
</comment>
<proteinExistence type="predicted"/>
<dbReference type="RefSeq" id="WP_285606778.1">
    <property type="nucleotide sequence ID" value="NZ_BSSD01000001.1"/>
</dbReference>
<gene>
    <name evidence="1" type="ORF">Aglo03_02890</name>
</gene>
<organism evidence="1 2">
    <name type="scientific">Actinokineospora globicatena</name>
    <dbReference type="NCBI Taxonomy" id="103729"/>
    <lineage>
        <taxon>Bacteria</taxon>
        <taxon>Bacillati</taxon>
        <taxon>Actinomycetota</taxon>
        <taxon>Actinomycetes</taxon>
        <taxon>Pseudonocardiales</taxon>
        <taxon>Pseudonocardiaceae</taxon>
        <taxon>Actinokineospora</taxon>
    </lineage>
</organism>
<protein>
    <submittedName>
        <fullName evidence="1">Phage tail protein</fullName>
    </submittedName>
</protein>
<dbReference type="Proteomes" id="UP001165042">
    <property type="component" value="Unassembled WGS sequence"/>
</dbReference>
<name>A0A9W6QJU4_9PSEU</name>
<dbReference type="Pfam" id="PF09684">
    <property type="entry name" value="Tail_P2_I"/>
    <property type="match status" value="1"/>
</dbReference>
<accession>A0A9W6QJU4</accession>
<keyword evidence="2" id="KW-1185">Reference proteome</keyword>
<evidence type="ECO:0000313" key="2">
    <source>
        <dbReference type="Proteomes" id="UP001165042"/>
    </source>
</evidence>
<dbReference type="AlphaFoldDB" id="A0A9W6QJU4"/>
<dbReference type="EMBL" id="BSSD01000001">
    <property type="protein sequence ID" value="GLW89473.1"/>
    <property type="molecule type" value="Genomic_DNA"/>
</dbReference>
<dbReference type="InterPro" id="IPR006521">
    <property type="entry name" value="Tail_protein_I"/>
</dbReference>
<reference evidence="1" key="1">
    <citation type="submission" date="2023-02" db="EMBL/GenBank/DDBJ databases">
        <title>Actinokineospora globicatena NBRC 15670.</title>
        <authorList>
            <person name="Ichikawa N."/>
            <person name="Sato H."/>
            <person name="Tonouchi N."/>
        </authorList>
    </citation>
    <scope>NUCLEOTIDE SEQUENCE</scope>
    <source>
        <strain evidence="1">NBRC 15670</strain>
    </source>
</reference>
<dbReference type="NCBIfam" id="TIGR02242">
    <property type="entry name" value="tail_TIGR02242"/>
    <property type="match status" value="1"/>
</dbReference>
<evidence type="ECO:0000313" key="1">
    <source>
        <dbReference type="EMBL" id="GLW89473.1"/>
    </source>
</evidence>
<sequence length="190" mass="19907">MRTAAADVPVRHPIGDRLPAIYAENDFTQRFTAALDEVIAPLFAVLDSFADYLDPALAAPDFLDWLCTWVAVESDEAWSAQQRRDMVGAAVATHRRRGTAPGIGGQLELLTGGQVEITDSGGCVVRAEHGGPLPGTDPGEVRVLVRVADPSAVDVAAVRAAVTESVPVHLRVTVEVVGGPAAEHTHGSGS</sequence>